<comment type="catalytic activity">
    <reaction evidence="5">
        <text>a 2'-deoxyribonucleoside 5'-diphosphate + [thioredoxin]-disulfide + H2O = a ribonucleoside 5'-diphosphate + [thioredoxin]-dithiol</text>
        <dbReference type="Rhea" id="RHEA:23252"/>
        <dbReference type="Rhea" id="RHEA-COMP:10698"/>
        <dbReference type="Rhea" id="RHEA-COMP:10700"/>
        <dbReference type="ChEBI" id="CHEBI:15377"/>
        <dbReference type="ChEBI" id="CHEBI:29950"/>
        <dbReference type="ChEBI" id="CHEBI:50058"/>
        <dbReference type="ChEBI" id="CHEBI:57930"/>
        <dbReference type="ChEBI" id="CHEBI:73316"/>
        <dbReference type="EC" id="1.17.4.1"/>
    </reaction>
</comment>
<organism evidence="7 8">
    <name type="scientific">Bacteroides luti</name>
    <dbReference type="NCBI Taxonomy" id="1297750"/>
    <lineage>
        <taxon>Bacteria</taxon>
        <taxon>Pseudomonadati</taxon>
        <taxon>Bacteroidota</taxon>
        <taxon>Bacteroidia</taxon>
        <taxon>Bacteroidales</taxon>
        <taxon>Bacteroidaceae</taxon>
        <taxon>Bacteroides</taxon>
    </lineage>
</organism>
<sequence length="82" mass="8739">MKFVYKTSGTCSTYISVDVEDGIIKDVVFQGGCNGNLKGICQLVKGQLVKEVISKLEGISCGGRPTSCPDQLCKALRQVPSV</sequence>
<reference evidence="7 8" key="1">
    <citation type="submission" date="2016-11" db="EMBL/GenBank/DDBJ databases">
        <authorList>
            <person name="Jaros S."/>
            <person name="Januszkiewicz K."/>
            <person name="Wedrychowicz H."/>
        </authorList>
    </citation>
    <scope>NUCLEOTIDE SEQUENCE [LARGE SCALE GENOMIC DNA]</scope>
    <source>
        <strain evidence="7 8">DSM 26991</strain>
    </source>
</reference>
<dbReference type="Pfam" id="PF12637">
    <property type="entry name" value="TSCPD"/>
    <property type="match status" value="1"/>
</dbReference>
<keyword evidence="4" id="KW-0547">Nucleotide-binding</keyword>
<evidence type="ECO:0000256" key="2">
    <source>
        <dbReference type="ARBA" id="ARBA00012274"/>
    </source>
</evidence>
<dbReference type="GO" id="GO:0004748">
    <property type="term" value="F:ribonucleoside-diphosphate reductase activity, thioredoxin disulfide as acceptor"/>
    <property type="evidence" value="ECO:0007669"/>
    <property type="project" value="UniProtKB-EC"/>
</dbReference>
<evidence type="ECO:0000313" key="8">
    <source>
        <dbReference type="Proteomes" id="UP000184509"/>
    </source>
</evidence>
<dbReference type="GO" id="GO:0071897">
    <property type="term" value="P:DNA biosynthetic process"/>
    <property type="evidence" value="ECO:0007669"/>
    <property type="project" value="UniProtKB-KW"/>
</dbReference>
<comment type="similarity">
    <text evidence="1">Belongs to the ribonucleoside diphosphate reductase class-2 family.</text>
</comment>
<dbReference type="GO" id="GO:0000166">
    <property type="term" value="F:nucleotide binding"/>
    <property type="evidence" value="ECO:0007669"/>
    <property type="project" value="UniProtKB-KW"/>
</dbReference>
<accession>A0A1M4S7W7</accession>
<dbReference type="NCBIfam" id="TIGR03905">
    <property type="entry name" value="TIGR03905_4_Cys"/>
    <property type="match status" value="1"/>
</dbReference>
<dbReference type="RefSeq" id="WP_073398458.1">
    <property type="nucleotide sequence ID" value="NZ_FQTV01000001.1"/>
</dbReference>
<protein>
    <recommendedName>
        <fullName evidence="2">ribonucleoside-diphosphate reductase</fullName>
        <ecNumber evidence="2">1.17.4.1</ecNumber>
    </recommendedName>
</protein>
<dbReference type="AlphaFoldDB" id="A0A1M4S7W7"/>
<dbReference type="Proteomes" id="UP000184509">
    <property type="component" value="Unassembled WGS sequence"/>
</dbReference>
<evidence type="ECO:0000313" key="7">
    <source>
        <dbReference type="EMBL" id="SHE28296.1"/>
    </source>
</evidence>
<dbReference type="EC" id="1.17.4.1" evidence="2"/>
<feature type="domain" description="TSCPD" evidence="6">
    <location>
        <begin position="5"/>
        <end position="78"/>
    </location>
</feature>
<evidence type="ECO:0000256" key="4">
    <source>
        <dbReference type="ARBA" id="ARBA00022741"/>
    </source>
</evidence>
<gene>
    <name evidence="7" type="ORF">SAMN05444405_10117</name>
</gene>
<keyword evidence="3" id="KW-0237">DNA synthesis</keyword>
<dbReference type="InterPro" id="IPR023806">
    <property type="entry name" value="CHP03905"/>
</dbReference>
<evidence type="ECO:0000256" key="5">
    <source>
        <dbReference type="ARBA" id="ARBA00047754"/>
    </source>
</evidence>
<evidence type="ECO:0000256" key="3">
    <source>
        <dbReference type="ARBA" id="ARBA00022634"/>
    </source>
</evidence>
<name>A0A1M4S7W7_9BACE</name>
<dbReference type="STRING" id="1297750.SAMN05444405_10117"/>
<proteinExistence type="inferred from homology"/>
<evidence type="ECO:0000256" key="1">
    <source>
        <dbReference type="ARBA" id="ARBA00007405"/>
    </source>
</evidence>
<keyword evidence="8" id="KW-1185">Reference proteome</keyword>
<dbReference type="OrthoDB" id="9801525at2"/>
<dbReference type="InterPro" id="IPR024434">
    <property type="entry name" value="TSCPD_dom"/>
</dbReference>
<dbReference type="EMBL" id="FQTV01000001">
    <property type="protein sequence ID" value="SHE28296.1"/>
    <property type="molecule type" value="Genomic_DNA"/>
</dbReference>
<evidence type="ECO:0000259" key="6">
    <source>
        <dbReference type="Pfam" id="PF12637"/>
    </source>
</evidence>